<name>A0A1J4TAN2_9BACT</name>
<dbReference type="EMBL" id="MNUV01000021">
    <property type="protein sequence ID" value="OIO07955.1"/>
    <property type="molecule type" value="Genomic_DNA"/>
</dbReference>
<sequence length="166" mass="17999">MRRSAFTLIELTLYITLAVVVLFGSSTMMSLIFEARTKDMVVNEVEQQGDAVLQIITQSIRNATAVNSPTPETSADTLVLDTLVGANNPTIFNLVSGTIFMKEGAAESVALTNSRVAAATLNFQNLAPIGTNDDLRVSFTVTYNSSSTRQVYQYGRNFYGSGALRQ</sequence>
<accession>A0A1J4TAN2</accession>
<feature type="transmembrane region" description="Helical" evidence="1">
    <location>
        <begin position="12"/>
        <end position="33"/>
    </location>
</feature>
<proteinExistence type="predicted"/>
<evidence type="ECO:0008006" key="4">
    <source>
        <dbReference type="Google" id="ProtNLM"/>
    </source>
</evidence>
<protein>
    <recommendedName>
        <fullName evidence="4">Type II secretion system protein</fullName>
    </recommendedName>
</protein>
<evidence type="ECO:0000313" key="3">
    <source>
        <dbReference type="Proteomes" id="UP000182860"/>
    </source>
</evidence>
<evidence type="ECO:0000256" key="1">
    <source>
        <dbReference type="SAM" id="Phobius"/>
    </source>
</evidence>
<comment type="caution">
    <text evidence="2">The sequence shown here is derived from an EMBL/GenBank/DDBJ whole genome shotgun (WGS) entry which is preliminary data.</text>
</comment>
<evidence type="ECO:0000313" key="2">
    <source>
        <dbReference type="EMBL" id="OIO07955.1"/>
    </source>
</evidence>
<gene>
    <name evidence="2" type="ORF">AUJ35_01230</name>
</gene>
<keyword evidence="1" id="KW-0472">Membrane</keyword>
<keyword evidence="1" id="KW-1133">Transmembrane helix</keyword>
<organism evidence="2 3">
    <name type="scientific">Candidatus Falkowbacteria bacterium CG1_02_41_21</name>
    <dbReference type="NCBI Taxonomy" id="1805147"/>
    <lineage>
        <taxon>Bacteria</taxon>
        <taxon>Candidatus Falkowiibacteriota</taxon>
    </lineage>
</organism>
<dbReference type="AlphaFoldDB" id="A0A1J4TAN2"/>
<keyword evidence="1" id="KW-0812">Transmembrane</keyword>
<reference evidence="2 3" key="1">
    <citation type="journal article" date="2016" name="Environ. Microbiol.">
        <title>Genomic resolution of a cold subsurface aquifer community provides metabolic insights for novel microbes adapted to high CO concentrations.</title>
        <authorList>
            <person name="Probst A.J."/>
            <person name="Castelle C.J."/>
            <person name="Singh A."/>
            <person name="Brown C.T."/>
            <person name="Anantharaman K."/>
            <person name="Sharon I."/>
            <person name="Hug L.A."/>
            <person name="Burstein D."/>
            <person name="Emerson J.B."/>
            <person name="Thomas B.C."/>
            <person name="Banfield J.F."/>
        </authorList>
    </citation>
    <scope>NUCLEOTIDE SEQUENCE [LARGE SCALE GENOMIC DNA]</scope>
    <source>
        <strain evidence="2">CG1_02_41_21</strain>
    </source>
</reference>
<dbReference type="Proteomes" id="UP000182860">
    <property type="component" value="Unassembled WGS sequence"/>
</dbReference>